<dbReference type="PANTHER" id="PTHR31252">
    <property type="entry name" value="DUF4419 DOMAIN-CONTAINING PROTEIN"/>
    <property type="match status" value="1"/>
</dbReference>
<sequence length="392" mass="45007">MNKLTFVLCLIFTYCGTQAQTYQIEKLTKPEKLLPTVSGDMLFQNIDKNIIKLSVTDEIVDLGTHALILGYLRAYQNHYPVTISPDIMWLLISKGFANHVTSNPEKLRAKLVNFEGKKTLQVIRNSKELTNMKDFKWETLFPEFSEQIANFTGKKLVGNLTADFSTTTSTTRLASQVMIMESMKEFFNYKVKFIGCGIPKVTIEGSVKDWKKILTRLDYLSRYDLTWWTSELKPVIQKIIDTKNGKVDKQFWMNMIKYHKAGIYGSYDGIDGWLLKFYPYLNAGNMPEENATKDNKIIDIPVANTDDPAFKTKTLYLERSQFKEIKNVDDLPKELSNVPFIVEVEDEAGKIKQSFNMELWAGFMGVAQNPNTFNIKPVIGWAVNKKSENEIE</sequence>
<proteinExistence type="predicted"/>
<feature type="chain" id="PRO_5046028228" evidence="1">
    <location>
        <begin position="20"/>
        <end position="392"/>
    </location>
</feature>
<reference evidence="3" key="1">
    <citation type="journal article" date="2019" name="Int. J. Syst. Evol. Microbiol.">
        <title>The Global Catalogue of Microorganisms (GCM) 10K type strain sequencing project: providing services to taxonomists for standard genome sequencing and annotation.</title>
        <authorList>
            <consortium name="The Broad Institute Genomics Platform"/>
            <consortium name="The Broad Institute Genome Sequencing Center for Infectious Disease"/>
            <person name="Wu L."/>
            <person name="Ma J."/>
        </authorList>
    </citation>
    <scope>NUCLEOTIDE SEQUENCE [LARGE SCALE GENOMIC DNA]</scope>
    <source>
        <strain evidence="3">JCM 17705</strain>
    </source>
</reference>
<keyword evidence="1" id="KW-0732">Signal</keyword>
<name>A0ABP8GQ83_9SPHI</name>
<dbReference type="EMBL" id="BAABFT010000008">
    <property type="protein sequence ID" value="GAA4328107.1"/>
    <property type="molecule type" value="Genomic_DNA"/>
</dbReference>
<dbReference type="RefSeq" id="WP_345212133.1">
    <property type="nucleotide sequence ID" value="NZ_BAABFT010000008.1"/>
</dbReference>
<dbReference type="PANTHER" id="PTHR31252:SF11">
    <property type="entry name" value="DUF4419 DOMAIN-CONTAINING PROTEIN"/>
    <property type="match status" value="1"/>
</dbReference>
<comment type="caution">
    <text evidence="2">The sequence shown here is derived from an EMBL/GenBank/DDBJ whole genome shotgun (WGS) entry which is preliminary data.</text>
</comment>
<organism evidence="2 3">
    <name type="scientific">Mucilaginibacter gynuensis</name>
    <dbReference type="NCBI Taxonomy" id="1302236"/>
    <lineage>
        <taxon>Bacteria</taxon>
        <taxon>Pseudomonadati</taxon>
        <taxon>Bacteroidota</taxon>
        <taxon>Sphingobacteriia</taxon>
        <taxon>Sphingobacteriales</taxon>
        <taxon>Sphingobacteriaceae</taxon>
        <taxon>Mucilaginibacter</taxon>
    </lineage>
</organism>
<dbReference type="InterPro" id="IPR025533">
    <property type="entry name" value="DUF4419"/>
</dbReference>
<evidence type="ECO:0000256" key="1">
    <source>
        <dbReference type="SAM" id="SignalP"/>
    </source>
</evidence>
<protein>
    <submittedName>
        <fullName evidence="2">DUF4419 domain-containing protein</fullName>
    </submittedName>
</protein>
<evidence type="ECO:0000313" key="2">
    <source>
        <dbReference type="EMBL" id="GAA4328107.1"/>
    </source>
</evidence>
<keyword evidence="3" id="KW-1185">Reference proteome</keyword>
<dbReference type="Pfam" id="PF14388">
    <property type="entry name" value="DUF4419"/>
    <property type="match status" value="1"/>
</dbReference>
<dbReference type="Proteomes" id="UP001500582">
    <property type="component" value="Unassembled WGS sequence"/>
</dbReference>
<gene>
    <name evidence="2" type="ORF">GCM10023149_31960</name>
</gene>
<evidence type="ECO:0000313" key="3">
    <source>
        <dbReference type="Proteomes" id="UP001500582"/>
    </source>
</evidence>
<feature type="signal peptide" evidence="1">
    <location>
        <begin position="1"/>
        <end position="19"/>
    </location>
</feature>
<accession>A0ABP8GQ83</accession>